<keyword evidence="3" id="KW-0325">Glycoprotein</keyword>
<dbReference type="InterPro" id="IPR011990">
    <property type="entry name" value="TPR-like_helical_dom_sf"/>
</dbReference>
<keyword evidence="2" id="KW-0808">Transferase</keyword>
<keyword evidence="4" id="KW-0802">TPR repeat</keyword>
<evidence type="ECO:0000256" key="2">
    <source>
        <dbReference type="ARBA" id="ARBA00022679"/>
    </source>
</evidence>
<feature type="repeat" description="TPR" evidence="4">
    <location>
        <begin position="82"/>
        <end position="115"/>
    </location>
</feature>
<dbReference type="PROSITE" id="PS50005">
    <property type="entry name" value="TPR"/>
    <property type="match status" value="1"/>
</dbReference>
<evidence type="ECO:0000259" key="5">
    <source>
        <dbReference type="Pfam" id="PF04577"/>
    </source>
</evidence>
<protein>
    <submittedName>
        <fullName evidence="6">Glycosyltransferase 61 family protein</fullName>
    </submittedName>
</protein>
<organism evidence="6 7">
    <name type="scientific">Limnothrix redekei LRLZ20PSL1</name>
    <dbReference type="NCBI Taxonomy" id="3112953"/>
    <lineage>
        <taxon>Bacteria</taxon>
        <taxon>Bacillati</taxon>
        <taxon>Cyanobacteriota</taxon>
        <taxon>Cyanophyceae</taxon>
        <taxon>Pseudanabaenales</taxon>
        <taxon>Pseudanabaenaceae</taxon>
        <taxon>Limnothrix</taxon>
    </lineage>
</organism>
<evidence type="ECO:0000313" key="7">
    <source>
        <dbReference type="Proteomes" id="UP001604335"/>
    </source>
</evidence>
<dbReference type="RefSeq" id="WP_393012248.1">
    <property type="nucleotide sequence ID" value="NZ_JAZAQF010000051.1"/>
</dbReference>
<evidence type="ECO:0000256" key="4">
    <source>
        <dbReference type="PROSITE-ProRule" id="PRU00339"/>
    </source>
</evidence>
<dbReference type="InterPro" id="IPR007657">
    <property type="entry name" value="Glycosyltransferase_61"/>
</dbReference>
<dbReference type="InterPro" id="IPR049625">
    <property type="entry name" value="Glyco_transf_61_cat"/>
</dbReference>
<dbReference type="PANTHER" id="PTHR20961">
    <property type="entry name" value="GLYCOSYLTRANSFERASE"/>
    <property type="match status" value="1"/>
</dbReference>
<evidence type="ECO:0000256" key="3">
    <source>
        <dbReference type="ARBA" id="ARBA00023180"/>
    </source>
</evidence>
<keyword evidence="1" id="KW-0328">Glycosyltransferase</keyword>
<dbReference type="EMBL" id="JAZAQF010000051">
    <property type="protein sequence ID" value="MFG3817720.1"/>
    <property type="molecule type" value="Genomic_DNA"/>
</dbReference>
<dbReference type="Gene3D" id="1.25.40.10">
    <property type="entry name" value="Tetratricopeptide repeat domain"/>
    <property type="match status" value="1"/>
</dbReference>
<gene>
    <name evidence="6" type="ORF">VPK24_08730</name>
</gene>
<evidence type="ECO:0000313" key="6">
    <source>
        <dbReference type="EMBL" id="MFG3817720.1"/>
    </source>
</evidence>
<proteinExistence type="predicted"/>
<dbReference type="SUPFAM" id="SSF48452">
    <property type="entry name" value="TPR-like"/>
    <property type="match status" value="1"/>
</dbReference>
<reference evidence="7" key="1">
    <citation type="journal article" date="2024" name="Algal Res.">
        <title>Biochemical, toxicological and genomic investigation of a high-biomass producing Limnothrix strain isolated from Italian shallow drinking water reservoir.</title>
        <authorList>
            <person name="Simonazzi M."/>
            <person name="Shishido T.K."/>
            <person name="Delbaje E."/>
            <person name="Wahlsten M."/>
            <person name="Fewer D.P."/>
            <person name="Sivonen K."/>
            <person name="Pezzolesi L."/>
            <person name="Pistocchi R."/>
        </authorList>
    </citation>
    <scope>NUCLEOTIDE SEQUENCE [LARGE SCALE GENOMIC DNA]</scope>
    <source>
        <strain evidence="7">LRLZ20PSL1</strain>
    </source>
</reference>
<comment type="caution">
    <text evidence="6">The sequence shown here is derived from an EMBL/GenBank/DDBJ whole genome shotgun (WGS) entry which is preliminary data.</text>
</comment>
<feature type="domain" description="Glycosyltransferase 61 catalytic" evidence="5">
    <location>
        <begin position="340"/>
        <end position="511"/>
    </location>
</feature>
<name>A0ABW7C993_9CYAN</name>
<sequence length="577" mass="64559">MAASDLTPDLQRLLDRAAACREQGNWPEAITLDRQAIQWAPDSALAYSSLAQSLRGADRRPAAVQAWNQAIAQGLPQPSQMATAHWELGKLQWELGEHNGAIEQFLNAIALNPTLISLQTLDDLSRWLRRRDRPTEAAAFEQAALKRLIPEVRQLIHQGNATLAARWCLWSLQIAPAHNAAYNLLFGALTALDRPAEAKDCLCRLVPASILDEFAPRSPLPIARLPLAASDSADLKPLAIWPVVAPYALPEPRSILRDRPTATFPAISPLQELPRQCWALSNGRVWVDAYNRVFWDRDGAVVDGLSIGVEHLIATSHRLPAPQPIQGTVAVIAKQHTGNYFHWVTEFLPQAIDLLDLAQSMGKCIDYWYFDADYLPFQIQSLESLGISRSQILASQDIPHLQADLLLTFNANGLIECRREGLQKLRQIFLAKSSSNRLQSRRLYLGRSHARRILSENQLRPVLQKWGFEPVPEGLSFTEQIQLFAEASVIIGPHGAAFTNMIFSQPQSRILEFFAPSYVSHFYWRLSGQLGFQYSYLVGDAVPLDDQSPLSQVSFYHDLEISPFVLEQALQNLINSN</sequence>
<dbReference type="SMART" id="SM00028">
    <property type="entry name" value="TPR"/>
    <property type="match status" value="3"/>
</dbReference>
<keyword evidence="7" id="KW-1185">Reference proteome</keyword>
<dbReference type="Proteomes" id="UP001604335">
    <property type="component" value="Unassembled WGS sequence"/>
</dbReference>
<accession>A0ABW7C993</accession>
<dbReference type="Pfam" id="PF04577">
    <property type="entry name" value="Glyco_transf_61"/>
    <property type="match status" value="1"/>
</dbReference>
<evidence type="ECO:0000256" key="1">
    <source>
        <dbReference type="ARBA" id="ARBA00022676"/>
    </source>
</evidence>
<dbReference type="InterPro" id="IPR019734">
    <property type="entry name" value="TPR_rpt"/>
</dbReference>